<feature type="transmembrane region" description="Helical" evidence="1">
    <location>
        <begin position="166"/>
        <end position="191"/>
    </location>
</feature>
<dbReference type="GO" id="GO:0006629">
    <property type="term" value="P:lipid metabolic process"/>
    <property type="evidence" value="ECO:0007669"/>
    <property type="project" value="InterPro"/>
</dbReference>
<dbReference type="InterPro" id="IPR018476">
    <property type="entry name" value="GlyceroP-diester-Pdiesterase_M"/>
</dbReference>
<keyword evidence="1" id="KW-0472">Membrane</keyword>
<feature type="transmembrane region" description="Helical" evidence="1">
    <location>
        <begin position="252"/>
        <end position="274"/>
    </location>
</feature>
<dbReference type="RefSeq" id="WP_007476654.1">
    <property type="nucleotide sequence ID" value="NZ_KQ130613.1"/>
</dbReference>
<gene>
    <name evidence="3" type="ORF">X560_0958</name>
</gene>
<accession>A0A0J8GBH5</accession>
<dbReference type="PATRIC" id="fig|1430899.3.peg.988"/>
<evidence type="ECO:0000313" key="4">
    <source>
        <dbReference type="Proteomes" id="UP000052258"/>
    </source>
</evidence>
<dbReference type="SUPFAM" id="SSF51695">
    <property type="entry name" value="PLC-like phosphodiesterases"/>
    <property type="match status" value="1"/>
</dbReference>
<dbReference type="Gene3D" id="3.20.20.190">
    <property type="entry name" value="Phosphatidylinositol (PI) phosphodiesterase"/>
    <property type="match status" value="1"/>
</dbReference>
<comment type="caution">
    <text evidence="3">The sequence shown here is derived from an EMBL/GenBank/DDBJ whole genome shotgun (WGS) entry which is preliminary data.</text>
</comment>
<name>A0A0J8GBH5_9LIST</name>
<feature type="domain" description="GP-PDE" evidence="2">
    <location>
        <begin position="336"/>
        <end position="564"/>
    </location>
</feature>
<evidence type="ECO:0000313" key="3">
    <source>
        <dbReference type="EMBL" id="KMT60032.1"/>
    </source>
</evidence>
<evidence type="ECO:0000256" key="1">
    <source>
        <dbReference type="SAM" id="Phobius"/>
    </source>
</evidence>
<sequence>MGDILYSFNNMRRNLSIYLKWISIFSLVQIAILLPLFSYFFFLILHLAGVQSLNDNNLFDIFGMPVILSLLIVLVLAFLFIFYYEIGIFILLAHNIQNQIPFTLRSILKTLTKKARYMLSLQVFYFLIYFFLLMPIAGLILPATLTENLYLPHFIIDELMKSWQGAALYIGVFLLVFYLSMRLLYALPFFIIEKELTIFQAIKKSFAVPHKILLQLLIEAAVSLLVFSLIFSAVLFLLGWPVDLLDRTSWQFVPFFAGVILTCMQVLAFIYTCFIQGYLTQLLIAKLTIQKVPIKTKNNWTLPYKKTFIPLLVITFIVLSYFNINSIYQTLYTPNTLIIAHRGDTKNAVENTLPAFKNAAKNGADYAELDILETKDHQFVVFHDSTLRRLAGRNDRIQDLTAEQLTKIELRSGNYRAHIPTLEETITLAKSENLRLLIEIKKHGGESADMEERFVHLLQKEKVTKDYLVQSLYQDVNKRIKKLDPTIKTGMVTALNVGNLPKTEDNFIVLEDFSVTNRILFQANQANKDIFIWTVNQESLMRHYLQKNVDGLITNYPKRASELRQTINKDTSLRERIENQILD</sequence>
<feature type="transmembrane region" description="Helical" evidence="1">
    <location>
        <begin position="307"/>
        <end position="324"/>
    </location>
</feature>
<dbReference type="Pfam" id="PF03009">
    <property type="entry name" value="GDPD"/>
    <property type="match status" value="1"/>
</dbReference>
<feature type="transmembrane region" description="Helical" evidence="1">
    <location>
        <begin position="123"/>
        <end position="146"/>
    </location>
</feature>
<dbReference type="AlphaFoldDB" id="A0A0J8GBH5"/>
<reference evidence="3 4" key="1">
    <citation type="journal article" date="2015" name="Genome Biol. Evol.">
        <title>Comparative Genomics of Listeria Sensu Lato: Genus-Wide Differences in Evolutionary Dynamics and the Progressive Gain of Complex, Potentially Pathogenicity-Related Traits through Lateral Gene Transfer.</title>
        <authorList>
            <person name="Chiara M."/>
            <person name="Caruso M."/>
            <person name="D'Erchia A.M."/>
            <person name="Manzari C."/>
            <person name="Fraccalvieri R."/>
            <person name="Goffredo E."/>
            <person name="Latorre L."/>
            <person name="Miccolupo A."/>
            <person name="Padalino I."/>
            <person name="Santagada G."/>
            <person name="Chiocco D."/>
            <person name="Pesole G."/>
            <person name="Horner D.S."/>
            <person name="Parisi A."/>
        </authorList>
    </citation>
    <scope>NUCLEOTIDE SEQUENCE [LARGE SCALE GENOMIC DNA]</scope>
    <source>
        <strain evidence="3 4">1991</strain>
    </source>
</reference>
<dbReference type="Proteomes" id="UP000052258">
    <property type="component" value="Unassembled WGS sequence"/>
</dbReference>
<dbReference type="PANTHER" id="PTHR46211:SF8">
    <property type="entry name" value="PHOSPHODIESTERASE"/>
    <property type="match status" value="1"/>
</dbReference>
<dbReference type="CDD" id="cd08579">
    <property type="entry name" value="GDPD_memb_like"/>
    <property type="match status" value="1"/>
</dbReference>
<dbReference type="InterPro" id="IPR017946">
    <property type="entry name" value="PLC-like_Pdiesterase_TIM-brl"/>
</dbReference>
<organism evidence="3 4">
    <name type="scientific">Listeria fleischmannii 1991</name>
    <dbReference type="NCBI Taxonomy" id="1430899"/>
    <lineage>
        <taxon>Bacteria</taxon>
        <taxon>Bacillati</taxon>
        <taxon>Bacillota</taxon>
        <taxon>Bacilli</taxon>
        <taxon>Bacillales</taxon>
        <taxon>Listeriaceae</taxon>
        <taxon>Listeria</taxon>
    </lineage>
</organism>
<feature type="transmembrane region" description="Helical" evidence="1">
    <location>
        <begin position="61"/>
        <end position="84"/>
    </location>
</feature>
<keyword evidence="4" id="KW-1185">Reference proteome</keyword>
<protein>
    <submittedName>
        <fullName evidence="3">Putative glycerophosphoryl diester phosphodiesterase</fullName>
    </submittedName>
</protein>
<dbReference type="OrthoDB" id="384721at2"/>
<keyword evidence="1" id="KW-0812">Transmembrane</keyword>
<feature type="transmembrane region" description="Helical" evidence="1">
    <location>
        <begin position="21"/>
        <end position="49"/>
    </location>
</feature>
<dbReference type="GO" id="GO:0008081">
    <property type="term" value="F:phosphoric diester hydrolase activity"/>
    <property type="evidence" value="ECO:0007669"/>
    <property type="project" value="InterPro"/>
</dbReference>
<evidence type="ECO:0000259" key="2">
    <source>
        <dbReference type="PROSITE" id="PS51704"/>
    </source>
</evidence>
<proteinExistence type="predicted"/>
<feature type="transmembrane region" description="Helical" evidence="1">
    <location>
        <begin position="212"/>
        <end position="240"/>
    </location>
</feature>
<dbReference type="PROSITE" id="PS51704">
    <property type="entry name" value="GP_PDE"/>
    <property type="match status" value="1"/>
</dbReference>
<keyword evidence="1" id="KW-1133">Transmembrane helix</keyword>
<dbReference type="PANTHER" id="PTHR46211">
    <property type="entry name" value="GLYCEROPHOSPHORYL DIESTER PHOSPHODIESTERASE"/>
    <property type="match status" value="1"/>
</dbReference>
<dbReference type="EMBL" id="AZHO01000011">
    <property type="protein sequence ID" value="KMT60032.1"/>
    <property type="molecule type" value="Genomic_DNA"/>
</dbReference>
<dbReference type="InterPro" id="IPR030395">
    <property type="entry name" value="GP_PDE_dom"/>
</dbReference>
<dbReference type="Pfam" id="PF10110">
    <property type="entry name" value="GPDPase_memb"/>
    <property type="match status" value="1"/>
</dbReference>